<dbReference type="SUPFAM" id="SSF53850">
    <property type="entry name" value="Periplasmic binding protein-like II"/>
    <property type="match status" value="1"/>
</dbReference>
<evidence type="ECO:0008006" key="4">
    <source>
        <dbReference type="Google" id="ProtNLM"/>
    </source>
</evidence>
<name>A0A089LVH3_9BACL</name>
<reference evidence="2 3" key="1">
    <citation type="submission" date="2014-08" db="EMBL/GenBank/DDBJ databases">
        <title>Comparative genomics of the Paenibacillus odorifer group.</title>
        <authorList>
            <person name="den Bakker H.C."/>
            <person name="Tsai Y.-C."/>
            <person name="Martin N."/>
            <person name="Korlach J."/>
            <person name="Wiedmann M."/>
        </authorList>
    </citation>
    <scope>NUCLEOTIDE SEQUENCE [LARGE SCALE GENOMIC DNA]</scope>
    <source>
        <strain evidence="2 3">DSM 14472</strain>
    </source>
</reference>
<dbReference type="Gene3D" id="3.40.190.10">
    <property type="entry name" value="Periplasmic binding protein-like II"/>
    <property type="match status" value="2"/>
</dbReference>
<dbReference type="RefSeq" id="WP_038698657.1">
    <property type="nucleotide sequence ID" value="NZ_CP009286.1"/>
</dbReference>
<dbReference type="PANTHER" id="PTHR43649">
    <property type="entry name" value="ARABINOSE-BINDING PROTEIN-RELATED"/>
    <property type="match status" value="1"/>
</dbReference>
<proteinExistence type="predicted"/>
<dbReference type="KEGG" id="pste:PSTEL_22785"/>
<evidence type="ECO:0000256" key="1">
    <source>
        <dbReference type="SAM" id="SignalP"/>
    </source>
</evidence>
<evidence type="ECO:0000313" key="2">
    <source>
        <dbReference type="EMBL" id="AIQ65521.1"/>
    </source>
</evidence>
<feature type="chain" id="PRO_5001846739" description="ABC transporter substrate-binding protein" evidence="1">
    <location>
        <begin position="22"/>
        <end position="422"/>
    </location>
</feature>
<organism evidence="2 3">
    <name type="scientific">Paenibacillus stellifer</name>
    <dbReference type="NCBI Taxonomy" id="169760"/>
    <lineage>
        <taxon>Bacteria</taxon>
        <taxon>Bacillati</taxon>
        <taxon>Bacillota</taxon>
        <taxon>Bacilli</taxon>
        <taxon>Bacillales</taxon>
        <taxon>Paenibacillaceae</taxon>
        <taxon>Paenibacillus</taxon>
    </lineage>
</organism>
<dbReference type="InterPro" id="IPR050490">
    <property type="entry name" value="Bact_solute-bd_prot1"/>
</dbReference>
<dbReference type="STRING" id="169760.PSTEL_22785"/>
<sequence>MVIRWLSFLMTIMLTAGCAGASVISEPDKVQKLHGNDKTVITFWHTYNDKETRLLVKELIPAFERNHPDIRVKGINLANSNELKYSLIARASSNRGPDVVRMDIAWVPEFSQKGLLESLDGLPGFEPLKLAFHFKAIRVGLYKDQYYALPLNLYTKTAIFNRELLKRAGYSEPPRTMSGILELARKHRFTIGLGGLETWDTLPYIYSLGGSFTDSGFTRATGYLNAPGTVRAVQELTDLYKEKLVYLSAVTLNGDNWEKVRNGKMLVTDDAPWFYSLLKPSEIRPALKQTLPVPFPHLYSPSSIIGGEYLVIMKGSQHPSEAWAFIQWMTGKEAQLIMSRAGLIPANREAFKAMKVSGSSYLYPYVEAMDDGFIRPPVKNWGKIDEVYSYYLHKIFLNQLSVKEGLDLAAAEIDGLLGIPDD</sequence>
<dbReference type="InterPro" id="IPR006059">
    <property type="entry name" value="SBP"/>
</dbReference>
<evidence type="ECO:0000313" key="3">
    <source>
        <dbReference type="Proteomes" id="UP000029507"/>
    </source>
</evidence>
<dbReference type="HOGENOM" id="CLU_031285_10_1_9"/>
<dbReference type="PROSITE" id="PS51257">
    <property type="entry name" value="PROKAR_LIPOPROTEIN"/>
    <property type="match status" value="1"/>
</dbReference>
<gene>
    <name evidence="2" type="ORF">PSTEL_22785</name>
</gene>
<dbReference type="PANTHER" id="PTHR43649:SF12">
    <property type="entry name" value="DIACETYLCHITOBIOSE BINDING PROTEIN DASA"/>
    <property type="match status" value="1"/>
</dbReference>
<dbReference type="EMBL" id="CP009286">
    <property type="protein sequence ID" value="AIQ65521.1"/>
    <property type="molecule type" value="Genomic_DNA"/>
</dbReference>
<keyword evidence="1" id="KW-0732">Signal</keyword>
<feature type="signal peptide" evidence="1">
    <location>
        <begin position="1"/>
        <end position="21"/>
    </location>
</feature>
<dbReference type="Proteomes" id="UP000029507">
    <property type="component" value="Chromosome"/>
</dbReference>
<keyword evidence="3" id="KW-1185">Reference proteome</keyword>
<protein>
    <recommendedName>
        <fullName evidence="4">ABC transporter substrate-binding protein</fullName>
    </recommendedName>
</protein>
<dbReference type="Pfam" id="PF01547">
    <property type="entry name" value="SBP_bac_1"/>
    <property type="match status" value="1"/>
</dbReference>
<dbReference type="AlphaFoldDB" id="A0A089LVH3"/>
<accession>A0A089LVH3</accession>